<evidence type="ECO:0000256" key="2">
    <source>
        <dbReference type="SAM" id="SignalP"/>
    </source>
</evidence>
<keyword evidence="2" id="KW-0732">Signal</keyword>
<feature type="compositionally biased region" description="Polar residues" evidence="1">
    <location>
        <begin position="265"/>
        <end position="275"/>
    </location>
</feature>
<feature type="chain" id="PRO_5035202751" evidence="2">
    <location>
        <begin position="22"/>
        <end position="275"/>
    </location>
</feature>
<reference evidence="3" key="1">
    <citation type="submission" date="2021-06" db="EMBL/GenBank/DDBJ databases">
        <authorList>
            <person name="Hodson N. C."/>
            <person name="Mongue J. A."/>
            <person name="Jaron S. K."/>
        </authorList>
    </citation>
    <scope>NUCLEOTIDE SEQUENCE</scope>
</reference>
<keyword evidence="4" id="KW-1185">Reference proteome</keyword>
<evidence type="ECO:0000313" key="4">
    <source>
        <dbReference type="Proteomes" id="UP000708208"/>
    </source>
</evidence>
<comment type="caution">
    <text evidence="3">The sequence shown here is derived from an EMBL/GenBank/DDBJ whole genome shotgun (WGS) entry which is preliminary data.</text>
</comment>
<proteinExistence type="predicted"/>
<accession>A0A8J2K6M2</accession>
<dbReference type="AlphaFoldDB" id="A0A8J2K6M2"/>
<feature type="signal peptide" evidence="2">
    <location>
        <begin position="1"/>
        <end position="21"/>
    </location>
</feature>
<feature type="compositionally biased region" description="Polar residues" evidence="1">
    <location>
        <begin position="235"/>
        <end position="247"/>
    </location>
</feature>
<sequence>MMFRFIVVLLCISLHTVEIYGEDVLYIIQESLSSTEASLADKYGIRNSRQLFGDDIPTNRPLSGNYYADYEGYPNQGARNKGMKLIYSPTFHNKATFTNDHNFVYTGGDAGRIYEYPTTFIPYERPTPKSLGNIFFAHPTKDFHPTQHNLQALESKQITVKLPAPKEIGEDVKMLLDFVSDPIYPKSGQPTEEPSTTPLRRFMRGMLSRLSTHLRNLNRDSQGSPGSSSSQTPQRRNGQNPNGNKPTNRIVPIGYKLLAPYEQPSGPNQPQQTRS</sequence>
<dbReference type="EMBL" id="CAJVCH010174673">
    <property type="protein sequence ID" value="CAG7729181.1"/>
    <property type="molecule type" value="Genomic_DNA"/>
</dbReference>
<feature type="compositionally biased region" description="Low complexity" evidence="1">
    <location>
        <begin position="221"/>
        <end position="234"/>
    </location>
</feature>
<protein>
    <submittedName>
        <fullName evidence="3">Uncharacterized protein</fullName>
    </submittedName>
</protein>
<name>A0A8J2K6M2_9HEXA</name>
<evidence type="ECO:0000313" key="3">
    <source>
        <dbReference type="EMBL" id="CAG7729181.1"/>
    </source>
</evidence>
<evidence type="ECO:0000256" key="1">
    <source>
        <dbReference type="SAM" id="MobiDB-lite"/>
    </source>
</evidence>
<gene>
    <name evidence="3" type="ORF">AFUS01_LOCUS17915</name>
</gene>
<organism evidence="3 4">
    <name type="scientific">Allacma fusca</name>
    <dbReference type="NCBI Taxonomy" id="39272"/>
    <lineage>
        <taxon>Eukaryota</taxon>
        <taxon>Metazoa</taxon>
        <taxon>Ecdysozoa</taxon>
        <taxon>Arthropoda</taxon>
        <taxon>Hexapoda</taxon>
        <taxon>Collembola</taxon>
        <taxon>Symphypleona</taxon>
        <taxon>Sminthuridae</taxon>
        <taxon>Allacma</taxon>
    </lineage>
</organism>
<feature type="region of interest" description="Disordered" evidence="1">
    <location>
        <begin position="216"/>
        <end position="275"/>
    </location>
</feature>
<dbReference type="Proteomes" id="UP000708208">
    <property type="component" value="Unassembled WGS sequence"/>
</dbReference>